<dbReference type="Proteomes" id="UP000215559">
    <property type="component" value="Unassembled WGS sequence"/>
</dbReference>
<evidence type="ECO:0000313" key="2">
    <source>
        <dbReference type="EMBL" id="OYD14611.1"/>
    </source>
</evidence>
<name>A0A235BQV2_UNCW3</name>
<dbReference type="EMBL" id="NOZP01000171">
    <property type="protein sequence ID" value="OYD14271.1"/>
    <property type="molecule type" value="Genomic_DNA"/>
</dbReference>
<reference evidence="2 3" key="1">
    <citation type="submission" date="2017-07" db="EMBL/GenBank/DDBJ databases">
        <title>Recovery of genomes from metagenomes via a dereplication, aggregation, and scoring strategy.</title>
        <authorList>
            <person name="Sieber C.M."/>
            <person name="Probst A.J."/>
            <person name="Sharrar A."/>
            <person name="Thomas B.C."/>
            <person name="Hess M."/>
            <person name="Tringe S.G."/>
            <person name="Banfield J.F."/>
        </authorList>
    </citation>
    <scope>NUCLEOTIDE SEQUENCE [LARGE SCALE GENOMIC DNA]</scope>
    <source>
        <strain evidence="2">JGI_Cruoil_03_51_56</strain>
    </source>
</reference>
<sequence>MVHNAINESIKVYAVYNNRRTPFPHERLQPVVFIWRNHRYRIKDITYVWREKQGDSELYHYAVSDGANVYELSYENKTFNWTLTSISCEA</sequence>
<dbReference type="AlphaFoldDB" id="A0A235BQV2"/>
<organism evidence="2 3">
    <name type="scientific">candidate division WOR-3 bacterium JGI_Cruoil_03_51_56</name>
    <dbReference type="NCBI Taxonomy" id="1973747"/>
    <lineage>
        <taxon>Bacteria</taxon>
        <taxon>Bacteria division WOR-3</taxon>
    </lineage>
</organism>
<gene>
    <name evidence="2" type="ORF">CH330_08120</name>
    <name evidence="1" type="ORF">CH330_09080</name>
</gene>
<dbReference type="EMBL" id="NOZP01000147">
    <property type="protein sequence ID" value="OYD14611.1"/>
    <property type="molecule type" value="Genomic_DNA"/>
</dbReference>
<accession>A0A235BQV2</accession>
<evidence type="ECO:0000313" key="3">
    <source>
        <dbReference type="Proteomes" id="UP000215559"/>
    </source>
</evidence>
<comment type="caution">
    <text evidence="2">The sequence shown here is derived from an EMBL/GenBank/DDBJ whole genome shotgun (WGS) entry which is preliminary data.</text>
</comment>
<protein>
    <submittedName>
        <fullName evidence="2">Uncharacterized protein</fullName>
    </submittedName>
</protein>
<proteinExistence type="predicted"/>
<evidence type="ECO:0000313" key="1">
    <source>
        <dbReference type="EMBL" id="OYD14271.1"/>
    </source>
</evidence>